<dbReference type="Proteomes" id="UP001209535">
    <property type="component" value="Unassembled WGS sequence"/>
</dbReference>
<evidence type="ECO:0000256" key="6">
    <source>
        <dbReference type="ARBA" id="ARBA00022692"/>
    </source>
</evidence>
<dbReference type="InterPro" id="IPR035906">
    <property type="entry name" value="MetI-like_sf"/>
</dbReference>
<accession>A0ABT2X4J0</accession>
<evidence type="ECO:0000256" key="4">
    <source>
        <dbReference type="ARBA" id="ARBA00022448"/>
    </source>
</evidence>
<feature type="domain" description="ABC transmembrane type-1" evidence="12">
    <location>
        <begin position="81"/>
        <end position="274"/>
    </location>
</feature>
<keyword evidence="9 10" id="KW-0472">Membrane</keyword>
<comment type="caution">
    <text evidence="13">The sequence shown here is derived from an EMBL/GenBank/DDBJ whole genome shotgun (WGS) entry which is preliminary data.</text>
</comment>
<name>A0ABT2X4J0_9RHOB</name>
<sequence>MPGTDGEAAGAMPAAPGMSRRQIRERRLRRRSNLIAASSTAVALAAVVTLVPLAPGWERVKKSFFNAEIFAETFPGLLKAFLLDVAIFAWCAPMIAVLGLVIALARDARSPALYPLRLFGMLYNDIFRGVPVILVIYLIGFGVPGLGLPRPWNSPYIWGTVAVVLTYSAYVAEVYRTGIESIHESQRAAAQSLGLSHWHVMRDVILPQAIRRVIPANMNLLIALQKDVALLSFIGPVEILRQAGVYKSLLANFTPYLGAAVIFLCVTVPATRYVDHLIAKANRARS</sequence>
<feature type="transmembrane region" description="Helical" evidence="10">
    <location>
        <begin position="77"/>
        <end position="105"/>
    </location>
</feature>
<keyword evidence="4 10" id="KW-0813">Transport</keyword>
<dbReference type="SUPFAM" id="SSF161098">
    <property type="entry name" value="MetI-like"/>
    <property type="match status" value="1"/>
</dbReference>
<evidence type="ECO:0000256" key="8">
    <source>
        <dbReference type="ARBA" id="ARBA00022989"/>
    </source>
</evidence>
<reference evidence="13 14" key="1">
    <citation type="submission" date="2022-10" db="EMBL/GenBank/DDBJ databases">
        <title>Defluviimonas sp. nov., isolated from ocean surface sediments.</title>
        <authorList>
            <person name="He W."/>
            <person name="Wang L."/>
            <person name="Zhang D.-F."/>
        </authorList>
    </citation>
    <scope>NUCLEOTIDE SEQUENCE [LARGE SCALE GENOMIC DNA]</scope>
    <source>
        <strain evidence="13 14">WL0024</strain>
    </source>
</reference>
<dbReference type="Pfam" id="PF00528">
    <property type="entry name" value="BPD_transp_1"/>
    <property type="match status" value="1"/>
</dbReference>
<feature type="transmembrane region" description="Helical" evidence="10">
    <location>
        <begin position="156"/>
        <end position="175"/>
    </location>
</feature>
<gene>
    <name evidence="13" type="ORF">OEZ60_12700</name>
</gene>
<evidence type="ECO:0000256" key="2">
    <source>
        <dbReference type="ARBA" id="ARBA00004429"/>
    </source>
</evidence>
<feature type="transmembrane region" description="Helical" evidence="10">
    <location>
        <begin position="249"/>
        <end position="270"/>
    </location>
</feature>
<evidence type="ECO:0000256" key="3">
    <source>
        <dbReference type="ARBA" id="ARBA00010072"/>
    </source>
</evidence>
<dbReference type="PANTHER" id="PTHR30614:SF20">
    <property type="entry name" value="GLUTAMINE TRANSPORT SYSTEM PERMEASE PROTEIN GLNP"/>
    <property type="match status" value="1"/>
</dbReference>
<evidence type="ECO:0000256" key="10">
    <source>
        <dbReference type="RuleBase" id="RU363032"/>
    </source>
</evidence>
<feature type="region of interest" description="Disordered" evidence="11">
    <location>
        <begin position="1"/>
        <end position="22"/>
    </location>
</feature>
<dbReference type="Gene3D" id="1.10.3720.10">
    <property type="entry name" value="MetI-like"/>
    <property type="match status" value="1"/>
</dbReference>
<dbReference type="PANTHER" id="PTHR30614">
    <property type="entry name" value="MEMBRANE COMPONENT OF AMINO ACID ABC TRANSPORTER"/>
    <property type="match status" value="1"/>
</dbReference>
<keyword evidence="8 10" id="KW-1133">Transmembrane helix</keyword>
<comment type="subcellular location">
    <subcellularLocation>
        <location evidence="2">Cell inner membrane</location>
        <topology evidence="2">Multi-pass membrane protein</topology>
    </subcellularLocation>
    <subcellularLocation>
        <location evidence="10">Cell membrane</location>
        <topology evidence="10">Multi-pass membrane protein</topology>
    </subcellularLocation>
</comment>
<dbReference type="InterPro" id="IPR043429">
    <property type="entry name" value="ArtM/GltK/GlnP/TcyL/YhdX-like"/>
</dbReference>
<dbReference type="NCBIfam" id="TIGR01726">
    <property type="entry name" value="HEQRo_perm_3TM"/>
    <property type="match status" value="1"/>
</dbReference>
<feature type="transmembrane region" description="Helical" evidence="10">
    <location>
        <begin position="34"/>
        <end position="57"/>
    </location>
</feature>
<evidence type="ECO:0000313" key="13">
    <source>
        <dbReference type="EMBL" id="MCU9848863.1"/>
    </source>
</evidence>
<organism evidence="13 14">
    <name type="scientific">Albidovulum salinarum</name>
    <dbReference type="NCBI Taxonomy" id="2984153"/>
    <lineage>
        <taxon>Bacteria</taxon>
        <taxon>Pseudomonadati</taxon>
        <taxon>Pseudomonadota</taxon>
        <taxon>Alphaproteobacteria</taxon>
        <taxon>Rhodobacterales</taxon>
        <taxon>Paracoccaceae</taxon>
        <taxon>Albidovulum</taxon>
    </lineage>
</organism>
<keyword evidence="7" id="KW-0029">Amino-acid transport</keyword>
<evidence type="ECO:0000259" key="12">
    <source>
        <dbReference type="PROSITE" id="PS50928"/>
    </source>
</evidence>
<keyword evidence="5" id="KW-1003">Cell membrane</keyword>
<evidence type="ECO:0000313" key="14">
    <source>
        <dbReference type="Proteomes" id="UP001209535"/>
    </source>
</evidence>
<dbReference type="InterPro" id="IPR000515">
    <property type="entry name" value="MetI-like"/>
</dbReference>
<dbReference type="RefSeq" id="WP_263336718.1">
    <property type="nucleotide sequence ID" value="NZ_JAOVQO010000011.1"/>
</dbReference>
<feature type="transmembrane region" description="Helical" evidence="10">
    <location>
        <begin position="126"/>
        <end position="144"/>
    </location>
</feature>
<evidence type="ECO:0000256" key="5">
    <source>
        <dbReference type="ARBA" id="ARBA00022475"/>
    </source>
</evidence>
<dbReference type="InterPro" id="IPR010065">
    <property type="entry name" value="AA_ABC_transptr_permease_3TM"/>
</dbReference>
<evidence type="ECO:0000256" key="11">
    <source>
        <dbReference type="SAM" id="MobiDB-lite"/>
    </source>
</evidence>
<dbReference type="PROSITE" id="PS50928">
    <property type="entry name" value="ABC_TM1"/>
    <property type="match status" value="1"/>
</dbReference>
<evidence type="ECO:0000256" key="9">
    <source>
        <dbReference type="ARBA" id="ARBA00023136"/>
    </source>
</evidence>
<keyword evidence="14" id="KW-1185">Reference proteome</keyword>
<dbReference type="EMBL" id="JAOVQO010000011">
    <property type="protein sequence ID" value="MCU9848863.1"/>
    <property type="molecule type" value="Genomic_DNA"/>
</dbReference>
<keyword evidence="6 10" id="KW-0812">Transmembrane</keyword>
<evidence type="ECO:0000256" key="7">
    <source>
        <dbReference type="ARBA" id="ARBA00022970"/>
    </source>
</evidence>
<evidence type="ECO:0000256" key="1">
    <source>
        <dbReference type="ARBA" id="ARBA00003159"/>
    </source>
</evidence>
<dbReference type="CDD" id="cd06261">
    <property type="entry name" value="TM_PBP2"/>
    <property type="match status" value="1"/>
</dbReference>
<feature type="compositionally biased region" description="Low complexity" evidence="11">
    <location>
        <begin position="8"/>
        <end position="20"/>
    </location>
</feature>
<comment type="function">
    <text evidence="1">Part of the binding-protein-dependent transport system for glutamine; probably responsible for the translocation of the substrate across the membrane.</text>
</comment>
<proteinExistence type="inferred from homology"/>
<protein>
    <submittedName>
        <fullName evidence="13">Amino acid ABC transporter permease</fullName>
    </submittedName>
</protein>
<comment type="similarity">
    <text evidence="3">Belongs to the binding-protein-dependent transport system permease family. HisMQ subfamily.</text>
</comment>